<dbReference type="Pfam" id="PF12728">
    <property type="entry name" value="HTH_17"/>
    <property type="match status" value="1"/>
</dbReference>
<accession>A0A2U2MTN2</accession>
<dbReference type="EMBL" id="QFFN01000006">
    <property type="protein sequence ID" value="PWG60206.1"/>
    <property type="molecule type" value="Genomic_DNA"/>
</dbReference>
<sequence>MSIRISIFCEYLQKENDIMTVTIDGPLLVSREKAMELLDVKDPRIITRLIQSGQIKALKVGGRYKINLQSLVRFANCEGR</sequence>
<comment type="caution">
    <text evidence="2">The sequence shown here is derived from an EMBL/GenBank/DDBJ whole genome shotgun (WGS) entry which is preliminary data.</text>
</comment>
<feature type="domain" description="Helix-turn-helix" evidence="1">
    <location>
        <begin position="32"/>
        <end position="75"/>
    </location>
</feature>
<evidence type="ECO:0000259" key="1">
    <source>
        <dbReference type="Pfam" id="PF12728"/>
    </source>
</evidence>
<evidence type="ECO:0000313" key="2">
    <source>
        <dbReference type="EMBL" id="PWG60206.1"/>
    </source>
</evidence>
<keyword evidence="3" id="KW-1185">Reference proteome</keyword>
<reference evidence="2 3" key="1">
    <citation type="journal article" date="2018" name="Int. J. Syst. Evol. Microbiol.">
        <title>Bifidobacterium catulorum sp. nov., a novel taxon from the faeces of the baby common marmoset (Callithrix jacchus).</title>
        <authorList>
            <person name="Modesto M."/>
            <person name="Michelini S."/>
            <person name="Oki K."/>
            <person name="Biavati B."/>
            <person name="Watanabe K."/>
            <person name="Mattarelli P."/>
        </authorList>
    </citation>
    <scope>NUCLEOTIDE SEQUENCE [LARGE SCALE GENOMIC DNA]</scope>
    <source>
        <strain evidence="2 3">MRM 8.19</strain>
    </source>
</reference>
<dbReference type="AlphaFoldDB" id="A0A2U2MTN2"/>
<name>A0A2U2MTN2_9BIFI</name>
<evidence type="ECO:0000313" key="3">
    <source>
        <dbReference type="Proteomes" id="UP000245753"/>
    </source>
</evidence>
<organism evidence="2 3">
    <name type="scientific">Bifidobacterium catulorum</name>
    <dbReference type="NCBI Taxonomy" id="1630173"/>
    <lineage>
        <taxon>Bacteria</taxon>
        <taxon>Bacillati</taxon>
        <taxon>Actinomycetota</taxon>
        <taxon>Actinomycetes</taxon>
        <taxon>Bifidobacteriales</taxon>
        <taxon>Bifidobacteriaceae</taxon>
        <taxon>Bifidobacterium</taxon>
    </lineage>
</organism>
<protein>
    <recommendedName>
        <fullName evidence="1">Helix-turn-helix domain-containing protein</fullName>
    </recommendedName>
</protein>
<dbReference type="InterPro" id="IPR041657">
    <property type="entry name" value="HTH_17"/>
</dbReference>
<gene>
    <name evidence="2" type="ORF">DF200_03995</name>
</gene>
<proteinExistence type="predicted"/>
<dbReference type="Proteomes" id="UP000245753">
    <property type="component" value="Unassembled WGS sequence"/>
</dbReference>